<dbReference type="PROSITE" id="PS50235">
    <property type="entry name" value="USP_3"/>
    <property type="match status" value="1"/>
</dbReference>
<protein>
    <submittedName>
        <fullName evidence="5">USP domain-containing protein</fullName>
    </submittedName>
</protein>
<dbReference type="GO" id="GO:0005634">
    <property type="term" value="C:nucleus"/>
    <property type="evidence" value="ECO:0007669"/>
    <property type="project" value="TreeGrafter"/>
</dbReference>
<evidence type="ECO:0000256" key="2">
    <source>
        <dbReference type="SAM" id="MobiDB-lite"/>
    </source>
</evidence>
<feature type="region of interest" description="Disordered" evidence="2">
    <location>
        <begin position="775"/>
        <end position="798"/>
    </location>
</feature>
<feature type="region of interest" description="Disordered" evidence="2">
    <location>
        <begin position="565"/>
        <end position="589"/>
    </location>
</feature>
<feature type="compositionally biased region" description="Basic and acidic residues" evidence="2">
    <location>
        <begin position="871"/>
        <end position="883"/>
    </location>
</feature>
<dbReference type="CDD" id="cd02257">
    <property type="entry name" value="Peptidase_C19"/>
    <property type="match status" value="2"/>
</dbReference>
<dbReference type="Proteomes" id="UP000887581">
    <property type="component" value="Unplaced"/>
</dbReference>
<feature type="domain" description="USP" evidence="3">
    <location>
        <begin position="220"/>
        <end position="549"/>
    </location>
</feature>
<dbReference type="GO" id="GO:0005829">
    <property type="term" value="C:cytosol"/>
    <property type="evidence" value="ECO:0007669"/>
    <property type="project" value="TreeGrafter"/>
</dbReference>
<dbReference type="InterPro" id="IPR001394">
    <property type="entry name" value="Peptidase_C19_UCH"/>
</dbReference>
<evidence type="ECO:0000259" key="3">
    <source>
        <dbReference type="PROSITE" id="PS50235"/>
    </source>
</evidence>
<dbReference type="Gene3D" id="3.90.70.10">
    <property type="entry name" value="Cysteine proteinases"/>
    <property type="match status" value="2"/>
</dbReference>
<feature type="compositionally biased region" description="Basic and acidic residues" evidence="2">
    <location>
        <begin position="1155"/>
        <end position="1173"/>
    </location>
</feature>
<dbReference type="InterPro" id="IPR050164">
    <property type="entry name" value="Peptidase_C19"/>
</dbReference>
<feature type="compositionally biased region" description="Basic and acidic residues" evidence="2">
    <location>
        <begin position="1027"/>
        <end position="1040"/>
    </location>
</feature>
<dbReference type="WBParaSite" id="sdigi.contig308.g7303.t1">
    <property type="protein sequence ID" value="sdigi.contig308.g7303.t1"/>
    <property type="gene ID" value="sdigi.contig308.g7303"/>
</dbReference>
<dbReference type="InterPro" id="IPR038765">
    <property type="entry name" value="Papain-like_cys_pep_sf"/>
</dbReference>
<dbReference type="PROSITE" id="PS00973">
    <property type="entry name" value="USP_2"/>
    <property type="match status" value="1"/>
</dbReference>
<proteinExistence type="inferred from homology"/>
<keyword evidence="4" id="KW-1185">Reference proteome</keyword>
<dbReference type="InterPro" id="IPR018200">
    <property type="entry name" value="USP_CS"/>
</dbReference>
<organism evidence="4 5">
    <name type="scientific">Setaria digitata</name>
    <dbReference type="NCBI Taxonomy" id="48799"/>
    <lineage>
        <taxon>Eukaryota</taxon>
        <taxon>Metazoa</taxon>
        <taxon>Ecdysozoa</taxon>
        <taxon>Nematoda</taxon>
        <taxon>Chromadorea</taxon>
        <taxon>Rhabditida</taxon>
        <taxon>Spirurina</taxon>
        <taxon>Spiruromorpha</taxon>
        <taxon>Filarioidea</taxon>
        <taxon>Setariidae</taxon>
        <taxon>Setaria</taxon>
    </lineage>
</organism>
<evidence type="ECO:0000256" key="1">
    <source>
        <dbReference type="ARBA" id="ARBA00009085"/>
    </source>
</evidence>
<dbReference type="PANTHER" id="PTHR24006:SF915">
    <property type="entry name" value="UBIQUITIN CARBOXYL-TERMINAL HYDROLASE-RELATED"/>
    <property type="match status" value="1"/>
</dbReference>
<accession>A0A915PWG5</accession>
<dbReference type="PANTHER" id="PTHR24006">
    <property type="entry name" value="UBIQUITIN CARBOXYL-TERMINAL HYDROLASE"/>
    <property type="match status" value="1"/>
</dbReference>
<feature type="region of interest" description="Disordered" evidence="2">
    <location>
        <begin position="852"/>
        <end position="894"/>
    </location>
</feature>
<feature type="region of interest" description="Disordered" evidence="2">
    <location>
        <begin position="1027"/>
        <end position="1047"/>
    </location>
</feature>
<dbReference type="InterPro" id="IPR028889">
    <property type="entry name" value="USP"/>
</dbReference>
<evidence type="ECO:0000313" key="5">
    <source>
        <dbReference type="WBParaSite" id="sdigi.contig308.g7303.t1"/>
    </source>
</evidence>
<comment type="similarity">
    <text evidence="1">Belongs to the peptidase C19 family.</text>
</comment>
<name>A0A915PWG5_9BILA</name>
<dbReference type="GO" id="GO:0000082">
    <property type="term" value="P:G1/S transition of mitotic cell cycle"/>
    <property type="evidence" value="ECO:0007669"/>
    <property type="project" value="TreeGrafter"/>
</dbReference>
<dbReference type="Pfam" id="PF00443">
    <property type="entry name" value="UCH"/>
    <property type="match status" value="2"/>
</dbReference>
<feature type="compositionally biased region" description="Basic and acidic residues" evidence="2">
    <location>
        <begin position="573"/>
        <end position="582"/>
    </location>
</feature>
<sequence>MTVAVQHDQFNVKVLYGSKNSVPIRKVGVLMIDETKQEMIFLCDDSRLVTPFKALLCFPYLTPGENSLGFWIEGNEKTAFLMEFENHEDLKEVHEALKKWLDDSQLSMQNSPKRGREFEDQIKHNEKHRTSDLVDIESIKKYLNQFTLDSVQEPTAKRSRLSSSTDDFEADDIEIGDSSMQSGNSSINDDDSLDRFYEEILECGGGKADFSIIGSEVDVVFAKDLYKFCKVIEGLGLNLNIEMPLSLAVANLASRRHRATNQLKITLLRIIRNIAHFGSSAQQDAHEFLINILNQMQEECDTMLHKLYGIEDKEERGKRNPVTSNFAFVMESIIRCKKCDVVTKNKEESIILPVSIHMLEQAGSRSKRPSQFLTVQTLLDEYLKVEDVDKKCEICGFVGATKKQKFAQIPRCLIVFIKRYIFDSSTAVKRFDRVQIPLHLTLNKAYVEEAAPYPALSPAIKDIDFKTTRLLKINLFRDIANFNYSSTDTERAFELSEGNGARFISAAFIPRIIDIERWGTFNMHNETVRQRSFISQGNCGSGRNIYVRPETNKILPSAHVKPSKLVSSTKVSDNNKESDDALLRPMPTTNGSILDHDYIQSELYDTSSESSRRDLGEARVCFTEALKNAGSSGDKKKESVNFESLLSGQCNGNTDAVNGSNASVVKLTRTDNPNNAVPSKMIHLASVAVSKGTGSRVKEFGDVNENERVLTVPCKSFGERGGSTEFGKRFHEYIDDREESEGFSAAHLTVSSPEFSRYDQKYFSNLRSKINILTPDSKQPFQPDSVLKMKQSSPSPEHTMFHSLLAQRQLNLSRLQKPPSKGDYTDEDLHFMTEEEQILAACERSLADQLNSFQKGNGGSSKKVSQGAGEKVLREQKDTDKPVGQKSASSDIDEEHKIDTKMVDGQENCSEKFKKSEHCTYKPKIQKSPSHLPDKQLVVEAETVGETETCSNELKKLECAEYSPYCTADRKLEENIGMIGKIEHSVEFKKQEGKECTDKLISQELPGSAIEEKFEMNTEVVREAENQPDEFKKHEDEHSTYKMTSQKSSSVVVDKNFEVVVVEKVKEVENSSEGSNIQEYEPGNWKDSKDESVQKISKCDCEDKIETKQGELLMKTEKVGKLLEEYHGDLGSEIARDISESKIPKEVNEGNANEKTLKSKNSDKNNHRAENMDMNRASESSKKVTLNSDVIINNDLSGSKSGNQDIEKSKVINDSKSLNNVELILDNMNNTEGKGGARRKTYLKKDRPPTPPELSFRTDQVITYRGGWTSTRSKDPLLGFKQTMVAAKAEFLNRNFEIGNTGELDKRRLSPSDICVDLSISRDPVFSSENECFRQAAPPRCCERGLQSLVSIIGFETEHPGEFAALKGWTNDRWICHVDLLTKTGLGTELELYAFAAMFCVDVWVFHKKQWLCYKPNFLTIDNRYGRLSIGNYRTGENEGVYLLYEHKLFAPVLTPSDKKDYIGKVEPLSSDARANEDAAGPSYRLISVVSHLGQSVNSGHYICDVWCDNSKGWFLCNDQLVRSVDEISVRSRCSSGYIYFYLNRSETIKFGLKLAYYMIVTVCG</sequence>
<dbReference type="GO" id="GO:0004843">
    <property type="term" value="F:cysteine-type deubiquitinase activity"/>
    <property type="evidence" value="ECO:0007669"/>
    <property type="project" value="InterPro"/>
</dbReference>
<reference evidence="5" key="1">
    <citation type="submission" date="2022-11" db="UniProtKB">
        <authorList>
            <consortium name="WormBaseParasite"/>
        </authorList>
    </citation>
    <scope>IDENTIFICATION</scope>
</reference>
<feature type="compositionally biased region" description="Polar residues" evidence="2">
    <location>
        <begin position="852"/>
        <end position="864"/>
    </location>
</feature>
<dbReference type="SUPFAM" id="SSF54001">
    <property type="entry name" value="Cysteine proteinases"/>
    <property type="match status" value="2"/>
</dbReference>
<evidence type="ECO:0000313" key="4">
    <source>
        <dbReference type="Proteomes" id="UP000887581"/>
    </source>
</evidence>
<dbReference type="GO" id="GO:0016579">
    <property type="term" value="P:protein deubiquitination"/>
    <property type="evidence" value="ECO:0007669"/>
    <property type="project" value="InterPro"/>
</dbReference>
<feature type="region of interest" description="Disordered" evidence="2">
    <location>
        <begin position="1141"/>
        <end position="1183"/>
    </location>
</feature>